<protein>
    <recommendedName>
        <fullName evidence="5">Spc7 kinetochore protein domain-containing protein</fullName>
    </recommendedName>
</protein>
<name>A0AAV8RIW3_ENSVE</name>
<dbReference type="AlphaFoldDB" id="A0AAV8RIW3"/>
<accession>A0AAV8RIW3</accession>
<proteinExistence type="predicted"/>
<feature type="compositionally biased region" description="Basic and acidic residues" evidence="2">
    <location>
        <begin position="430"/>
        <end position="442"/>
    </location>
</feature>
<evidence type="ECO:0000313" key="4">
    <source>
        <dbReference type="Proteomes" id="UP001222027"/>
    </source>
</evidence>
<feature type="region of interest" description="Disordered" evidence="2">
    <location>
        <begin position="1"/>
        <end position="20"/>
    </location>
</feature>
<feature type="region of interest" description="Disordered" evidence="2">
    <location>
        <begin position="424"/>
        <end position="449"/>
    </location>
</feature>
<evidence type="ECO:0000256" key="1">
    <source>
        <dbReference type="SAM" id="Coils"/>
    </source>
</evidence>
<feature type="compositionally biased region" description="Polar residues" evidence="2">
    <location>
        <begin position="111"/>
        <end position="123"/>
    </location>
</feature>
<organism evidence="3 4">
    <name type="scientific">Ensete ventricosum</name>
    <name type="common">Abyssinian banana</name>
    <name type="synonym">Musa ensete</name>
    <dbReference type="NCBI Taxonomy" id="4639"/>
    <lineage>
        <taxon>Eukaryota</taxon>
        <taxon>Viridiplantae</taxon>
        <taxon>Streptophyta</taxon>
        <taxon>Embryophyta</taxon>
        <taxon>Tracheophyta</taxon>
        <taxon>Spermatophyta</taxon>
        <taxon>Magnoliopsida</taxon>
        <taxon>Liliopsida</taxon>
        <taxon>Zingiberales</taxon>
        <taxon>Musaceae</taxon>
        <taxon>Ensete</taxon>
    </lineage>
</organism>
<sequence>MDPGEGRELPSAGELDEETIARKKSRRVSFADITAIHVFDRDEDSETPPNSRQGSADGGADVEAVGFHEGVPDSDGSKGSLRGREEQENDENEEDDEDDGEQERFVRDMDSSSPGSAVGSVTSYDDDNFFGPVSTSFIGSGRLSEAGMSDDSNHDVTLDSTAFSLHFRNIALADDCTACSTRSMRTPTGDATTADAASIIVPTGSKNPFVGSKLFAGNLNGSVGGSSNMSLIEEKSSKYDYEKLSPTLVNLLDQVNRSLQTRSPKSAKKVIASDSHLSEVSGVKEYGENETPIRKAARLNATGDCPLDSHLLEGSAKDTTTEQIVNSNAPEENIHLDYYISQMAERRVNTFGKDSHKEANEVTQFGVDVPAQNINLLVPLDKGSRSNTTMQSDHVHQALHKNQQSENNYYPSTVSSQSTARIPASAIASSREHSLEAEDGMRTPKSSLPPFQALLQGSVSSLRAKRQKLFLSPVKEQPPSFLESELTRHGERISAIKNHISKFRTLEAPDIDNSQLGVSQKGHVPLDLVGMLKKEADIQVVKCSSDPVINMEDSLLNSVQKTRDKAHNVDTKHLGFAGLDDARESTPRKADEAIGDAVSLSDLSFHLSGSETNMLQSSLISNDLTIKASDPDVHDVSQSEKIIKFKESCQPLNTSSEVDHLDHSFVQDSLPAEGYLVGKKRRIKQYLVMDESHISKISRTEKSPIFSSEPVATKPMIHLAHPSEIIDQSLETGGQRTAVHWSDIFSKVSDAKKLVFSPTIHMLALQELDILEDMLGELQVARKYLKISTSLRNHDHLDDLHQQRVTEACFLQDKFLYEQAKMQIKRAKLDQLRGKSHSIQSGLKECNSLESMFSQLCLQNTRGVQNKENQLHSVSSITSCRNKEADERMALMRQELKMLEQKEDHLLKSLGVCCKIKGNMNTDGIIKVANERLEMWNRMSIIHQHSQLWELSNTVKRNNKHDIVLNYCNFLFQRFSIDSHQVSSILVNNSLHAENIGKTFHNMNAHVVFEFVFGDKDDSRVISSKCFRQKTLETSLLMGILLDVLEEVQVAWMENLNLTFSTFNHTPSGQLELQLCFINFKNGQKVTLSMDMSELKSATYPSGPSELKYKICEADTTLSPSLLARLTAAPRNHQGKRLVILSLCRAISLLVQDS</sequence>
<dbReference type="EMBL" id="JAQQAF010000003">
    <property type="protein sequence ID" value="KAJ8498767.1"/>
    <property type="molecule type" value="Genomic_DNA"/>
</dbReference>
<feature type="coiled-coil region" evidence="1">
    <location>
        <begin position="882"/>
        <end position="909"/>
    </location>
</feature>
<dbReference type="PANTHER" id="PTHR35707">
    <property type="entry name" value="OS06G0608100 PROTEIN"/>
    <property type="match status" value="1"/>
</dbReference>
<evidence type="ECO:0000313" key="3">
    <source>
        <dbReference type="EMBL" id="KAJ8498767.1"/>
    </source>
</evidence>
<gene>
    <name evidence="3" type="ORF">OPV22_009319</name>
</gene>
<evidence type="ECO:0008006" key="5">
    <source>
        <dbReference type="Google" id="ProtNLM"/>
    </source>
</evidence>
<feature type="compositionally biased region" description="Acidic residues" evidence="2">
    <location>
        <begin position="87"/>
        <end position="101"/>
    </location>
</feature>
<dbReference type="Proteomes" id="UP001222027">
    <property type="component" value="Unassembled WGS sequence"/>
</dbReference>
<comment type="caution">
    <text evidence="3">The sequence shown here is derived from an EMBL/GenBank/DDBJ whole genome shotgun (WGS) entry which is preliminary data.</text>
</comment>
<keyword evidence="4" id="KW-1185">Reference proteome</keyword>
<reference evidence="3 4" key="1">
    <citation type="submission" date="2022-12" db="EMBL/GenBank/DDBJ databases">
        <title>Chromosome-scale assembly of the Ensete ventricosum genome.</title>
        <authorList>
            <person name="Dussert Y."/>
            <person name="Stocks J."/>
            <person name="Wendawek A."/>
            <person name="Woldeyes F."/>
            <person name="Nichols R.A."/>
            <person name="Borrell J.S."/>
        </authorList>
    </citation>
    <scope>NUCLEOTIDE SEQUENCE [LARGE SCALE GENOMIC DNA]</scope>
    <source>
        <strain evidence="4">cv. Maze</strain>
        <tissue evidence="3">Seeds</tissue>
    </source>
</reference>
<keyword evidence="1" id="KW-0175">Coiled coil</keyword>
<feature type="region of interest" description="Disordered" evidence="2">
    <location>
        <begin position="37"/>
        <end position="124"/>
    </location>
</feature>
<dbReference type="PANTHER" id="PTHR35707:SF1">
    <property type="entry name" value="SPC7 KINETOCHORE PROTEIN DOMAIN-CONTAINING PROTEIN"/>
    <property type="match status" value="1"/>
</dbReference>
<evidence type="ECO:0000256" key="2">
    <source>
        <dbReference type="SAM" id="MobiDB-lite"/>
    </source>
</evidence>